<accession>A0AAF3J8Q6</accession>
<evidence type="ECO:0000256" key="1">
    <source>
        <dbReference type="SAM" id="Phobius"/>
    </source>
</evidence>
<dbReference type="WBParaSite" id="MBELARI_LOCUS3527">
    <property type="protein sequence ID" value="MBELARI_LOCUS3527"/>
    <property type="gene ID" value="MBELARI_LOCUS3527"/>
</dbReference>
<keyword evidence="2" id="KW-1185">Reference proteome</keyword>
<name>A0AAF3J8Q6_9BILA</name>
<proteinExistence type="predicted"/>
<keyword evidence="1" id="KW-1133">Transmembrane helix</keyword>
<organism evidence="2 3">
    <name type="scientific">Mesorhabditis belari</name>
    <dbReference type="NCBI Taxonomy" id="2138241"/>
    <lineage>
        <taxon>Eukaryota</taxon>
        <taxon>Metazoa</taxon>
        <taxon>Ecdysozoa</taxon>
        <taxon>Nematoda</taxon>
        <taxon>Chromadorea</taxon>
        <taxon>Rhabditida</taxon>
        <taxon>Rhabditina</taxon>
        <taxon>Rhabditomorpha</taxon>
        <taxon>Rhabditoidea</taxon>
        <taxon>Rhabditidae</taxon>
        <taxon>Mesorhabditinae</taxon>
        <taxon>Mesorhabditis</taxon>
    </lineage>
</organism>
<feature type="transmembrane region" description="Helical" evidence="1">
    <location>
        <begin position="34"/>
        <end position="57"/>
    </location>
</feature>
<dbReference type="AlphaFoldDB" id="A0AAF3J8Q6"/>
<reference evidence="3" key="1">
    <citation type="submission" date="2024-02" db="UniProtKB">
        <authorList>
            <consortium name="WormBaseParasite"/>
        </authorList>
    </citation>
    <scope>IDENTIFICATION</scope>
</reference>
<evidence type="ECO:0000313" key="2">
    <source>
        <dbReference type="Proteomes" id="UP000887575"/>
    </source>
</evidence>
<keyword evidence="1" id="KW-0472">Membrane</keyword>
<evidence type="ECO:0000313" key="3">
    <source>
        <dbReference type="WBParaSite" id="MBELARI_LOCUS3527"/>
    </source>
</evidence>
<sequence>MDFFTFLKLRKLNKSKVSMAERRLMVQMIGNSTYYFSNYFLSSLITIVQYPFFGYYLSTVALQLNFFNVKVELLDFADVLRLLNICSQKVRQKF</sequence>
<dbReference type="Proteomes" id="UP000887575">
    <property type="component" value="Unassembled WGS sequence"/>
</dbReference>
<keyword evidence="1" id="KW-0812">Transmembrane</keyword>
<protein>
    <submittedName>
        <fullName evidence="3">Uncharacterized protein</fullName>
    </submittedName>
</protein>